<gene>
    <name evidence="3" type="ORF">FNY66_14335</name>
</gene>
<dbReference type="PANTHER" id="PTHR22642">
    <property type="entry name" value="IMIDAZOLONEPROPIONASE"/>
    <property type="match status" value="1"/>
</dbReference>
<evidence type="ECO:0000313" key="4">
    <source>
        <dbReference type="Proteomes" id="UP000322025"/>
    </source>
</evidence>
<dbReference type="Gene3D" id="3.10.310.70">
    <property type="match status" value="1"/>
</dbReference>
<dbReference type="InterPro" id="IPR032466">
    <property type="entry name" value="Metal_Hydrolase"/>
</dbReference>
<dbReference type="Gene3D" id="2.30.40.10">
    <property type="entry name" value="Urease, subunit C, domain 1"/>
    <property type="match status" value="1"/>
</dbReference>
<evidence type="ECO:0000313" key="3">
    <source>
        <dbReference type="EMBL" id="KAA8500277.1"/>
    </source>
</evidence>
<dbReference type="SUPFAM" id="SSF51556">
    <property type="entry name" value="Metallo-dependent hydrolases"/>
    <property type="match status" value="1"/>
</dbReference>
<dbReference type="InterPro" id="IPR033932">
    <property type="entry name" value="YtcJ-like"/>
</dbReference>
<dbReference type="Gene3D" id="3.20.20.140">
    <property type="entry name" value="Metal-dependent hydrolases"/>
    <property type="match status" value="1"/>
</dbReference>
<protein>
    <submittedName>
        <fullName evidence="3">Amidohydrolase</fullName>
    </submittedName>
</protein>
<dbReference type="AlphaFoldDB" id="A0A5M9HUH7"/>
<proteinExistence type="predicted"/>
<evidence type="ECO:0000259" key="2">
    <source>
        <dbReference type="Pfam" id="PF07969"/>
    </source>
</evidence>
<dbReference type="Proteomes" id="UP000322025">
    <property type="component" value="Unassembled WGS sequence"/>
</dbReference>
<name>A0A5M9HUH7_9FIRM</name>
<sequence length="548" mass="60796">MKQSEKHIFINGKIFTSDETCPYADSMVTEGGRIVWIGEKDSMPQEYAEMIAAHPCTENGSSPVTDLKNRRVIPGFVDAHMHPVMLADFRKKITAMPPEINSIEDLTAAIKERREHQAPGEWIEGWGYDEQGLLEKRSPTRYDLDRGCSDSPVSIMRTCAHIRCVNSMALKMAGIDRNTPDPPGGEIERDENGEPTGVLKENARNLIVPLMPQESVEQHVDNLLELGEVLISQGITTICDMGNLDSSDNIPVYEAAAERGFHQRVGVYYMWDFFADDKDFHIPEELFDRNRQIFAAGLKLIGDGSISGRTAWMNRPYYGSDNEYGISVCSDHLVETAISFCRENHCQLSMHAMGGRAISRMVDRACQETSWTSGDIPYVRVEHVTDPSEESIRKAAEHGISFVSQPIFPYAESKSYLTNLGKEWLKECYPYKDMLEAGVCLGFSTDAPATYWSDPSDPFPGLKLAVTRTAADGTDCGKAQAVDIETAIRLYTIGAAQAAGFPDTGMLAPGYHADFAVLSDDILNIPAEDIDKVKVVQTYAGGRCVYNR</sequence>
<dbReference type="EMBL" id="VMSO01000032">
    <property type="protein sequence ID" value="KAA8500277.1"/>
    <property type="molecule type" value="Genomic_DNA"/>
</dbReference>
<dbReference type="OrthoDB" id="9767366at2"/>
<reference evidence="3" key="1">
    <citation type="submission" date="2019-07" db="EMBL/GenBank/DDBJ databases">
        <authorList>
            <person name="Wongkuna S."/>
            <person name="Scaria J."/>
        </authorList>
    </citation>
    <scope>NUCLEOTIDE SEQUENCE [LARGE SCALE GENOMIC DNA]</scope>
    <source>
        <strain evidence="3">SW178</strain>
    </source>
</reference>
<dbReference type="RefSeq" id="WP_150311583.1">
    <property type="nucleotide sequence ID" value="NZ_VMSO01000032.1"/>
</dbReference>
<feature type="region of interest" description="Disordered" evidence="1">
    <location>
        <begin position="176"/>
        <end position="196"/>
    </location>
</feature>
<keyword evidence="3" id="KW-0378">Hydrolase</keyword>
<dbReference type="CDD" id="cd01300">
    <property type="entry name" value="YtcJ_like"/>
    <property type="match status" value="1"/>
</dbReference>
<evidence type="ECO:0000256" key="1">
    <source>
        <dbReference type="SAM" id="MobiDB-lite"/>
    </source>
</evidence>
<dbReference type="InterPro" id="IPR011059">
    <property type="entry name" value="Metal-dep_hydrolase_composite"/>
</dbReference>
<dbReference type="InterPro" id="IPR013108">
    <property type="entry name" value="Amidohydro_3"/>
</dbReference>
<accession>A0A5M9HUH7</accession>
<comment type="caution">
    <text evidence="3">The sequence shown here is derived from an EMBL/GenBank/DDBJ whole genome shotgun (WGS) entry which is preliminary data.</text>
</comment>
<organism evidence="3 4">
    <name type="scientific">Mediterraneibacter catenae</name>
    <dbReference type="NCBI Taxonomy" id="2594882"/>
    <lineage>
        <taxon>Bacteria</taxon>
        <taxon>Bacillati</taxon>
        <taxon>Bacillota</taxon>
        <taxon>Clostridia</taxon>
        <taxon>Lachnospirales</taxon>
        <taxon>Lachnospiraceae</taxon>
        <taxon>Mediterraneibacter</taxon>
    </lineage>
</organism>
<feature type="domain" description="Amidohydrolase 3" evidence="2">
    <location>
        <begin position="64"/>
        <end position="546"/>
    </location>
</feature>
<dbReference type="GO" id="GO:0016810">
    <property type="term" value="F:hydrolase activity, acting on carbon-nitrogen (but not peptide) bonds"/>
    <property type="evidence" value="ECO:0007669"/>
    <property type="project" value="InterPro"/>
</dbReference>
<dbReference type="SUPFAM" id="SSF51338">
    <property type="entry name" value="Composite domain of metallo-dependent hydrolases"/>
    <property type="match status" value="1"/>
</dbReference>
<dbReference type="Pfam" id="PF07969">
    <property type="entry name" value="Amidohydro_3"/>
    <property type="match status" value="1"/>
</dbReference>
<keyword evidence="4" id="KW-1185">Reference proteome</keyword>
<dbReference type="PANTHER" id="PTHR22642:SF2">
    <property type="entry name" value="PROTEIN LONG AFTER FAR-RED 3"/>
    <property type="match status" value="1"/>
</dbReference>